<dbReference type="GO" id="GO:1990683">
    <property type="term" value="P:DNA double-strand break attachment to nuclear envelope"/>
    <property type="evidence" value="ECO:0007669"/>
    <property type="project" value="TreeGrafter"/>
</dbReference>
<dbReference type="GO" id="GO:0006302">
    <property type="term" value="P:double-strand break repair"/>
    <property type="evidence" value="ECO:0007669"/>
    <property type="project" value="TreeGrafter"/>
</dbReference>
<feature type="region of interest" description="Disordered" evidence="1">
    <location>
        <begin position="662"/>
        <end position="714"/>
    </location>
</feature>
<dbReference type="CDD" id="cd18437">
    <property type="entry name" value="BRCT_BRC1_like_rpt3"/>
    <property type="match status" value="1"/>
</dbReference>
<feature type="compositionally biased region" description="Basic and acidic residues" evidence="1">
    <location>
        <begin position="686"/>
        <end position="705"/>
    </location>
</feature>
<dbReference type="Pfam" id="PF16770">
    <property type="entry name" value="RTT107_BRCT_5"/>
    <property type="match status" value="1"/>
</dbReference>
<sequence>MAGDMAGECSLETNLPCANTPSSPTEAGLSGVETCGAKVCGIKSDSDATRRDARQEKVKKLIAWDISRQPGTRETMAAENEATLFKEVVFAIAPGDEEGGLAKAADLLESHGARRVSLAEDEQKASLDSLTHILSTNIDFPQYRETIDRGIQTVKPSWVHQCITRHKLVGTRQHSPDPSQYLQDIVVCFAGLPEADEDAIHAGVVALGGSYNAPLTRQVTHLVATDYNHEKCKGASAKLPSCKIVLPHWFDDCFKLGKKISEDPYLLPDPPYLRTSNLKPVPGDFPQLAGATAAQPRSSDAPSPSWARKGFTALKGRTIKLSSDLSLSPHLKETLSELLEHGGATVTEDLDEADLYIGRYRDAVDYVKASRDKKEVANLAWLYNVINNNRYTNPASKLLHYPVPRSGIPGFEKLRISVSNYVGDSRTYLENLITSLGAQFTRSMKQDNTHLVTAHTQSEKCEAAQEWNMNIVNHLWLEESYAKCALQSLTNPKYTTFPANTNLGEICGQVPLDMDRIEEVYFPKPKPVRTQVSPVKIKKPVAKESSPTKEVTSSRALEAIPVREKVPARENSPVKEKVPAKKKKVAAAAAPSDSDTAEDDPKQQPSKTPRSKAVSTPRQAETSASPIPLSSGRASKLHALNVMHKQAEDIALFQKEMKRKGGVLHGGRRQSIEESPGPATKKKRARSEGTSREGTADGIEGENKGKKAAKKAKIEPPVQQKLMVTGDDRWVDKPKEEEAAKSRLRMLGVQLTQDPRDVDVLVAPKILRTRKFVAALACAPLVVETSYLDNALERNQLTKNPPLLVDVASEQRLGFKLSEALQRAKANQRRLFRGWTIYVTEKVPGGFETYKEIITLNGGEAQLYQGKAGTTLSIRWTEADGDAPERENQEQEAGDEDRVYLVSGTSAPEKKICATFRATAEKQGLEARVVRNDWILNAAMSQRIIFDKKWGID</sequence>
<dbReference type="Pfam" id="PF12738">
    <property type="entry name" value="PTCB-BRCT"/>
    <property type="match status" value="2"/>
</dbReference>
<feature type="region of interest" description="Disordered" evidence="1">
    <location>
        <begin position="284"/>
        <end position="305"/>
    </location>
</feature>
<accession>A0A6A7BU06</accession>
<evidence type="ECO:0000313" key="4">
    <source>
        <dbReference type="Proteomes" id="UP000799421"/>
    </source>
</evidence>
<dbReference type="GO" id="GO:0035361">
    <property type="term" value="C:Cul8-RING ubiquitin ligase complex"/>
    <property type="evidence" value="ECO:0007669"/>
    <property type="project" value="TreeGrafter"/>
</dbReference>
<reference evidence="3" key="1">
    <citation type="journal article" date="2020" name="Stud. Mycol.">
        <title>101 Dothideomycetes genomes: a test case for predicting lifestyles and emergence of pathogens.</title>
        <authorList>
            <person name="Haridas S."/>
            <person name="Albert R."/>
            <person name="Binder M."/>
            <person name="Bloem J."/>
            <person name="Labutti K."/>
            <person name="Salamov A."/>
            <person name="Andreopoulos B."/>
            <person name="Baker S."/>
            <person name="Barry K."/>
            <person name="Bills G."/>
            <person name="Bluhm B."/>
            <person name="Cannon C."/>
            <person name="Castanera R."/>
            <person name="Culley D."/>
            <person name="Daum C."/>
            <person name="Ezra D."/>
            <person name="Gonzalez J."/>
            <person name="Henrissat B."/>
            <person name="Kuo A."/>
            <person name="Liang C."/>
            <person name="Lipzen A."/>
            <person name="Lutzoni F."/>
            <person name="Magnuson J."/>
            <person name="Mondo S."/>
            <person name="Nolan M."/>
            <person name="Ohm R."/>
            <person name="Pangilinan J."/>
            <person name="Park H.-J."/>
            <person name="Ramirez L."/>
            <person name="Alfaro M."/>
            <person name="Sun H."/>
            <person name="Tritt A."/>
            <person name="Yoshinaga Y."/>
            <person name="Zwiers L.-H."/>
            <person name="Turgeon B."/>
            <person name="Goodwin S."/>
            <person name="Spatafora J."/>
            <person name="Crous P."/>
            <person name="Grigoriev I."/>
        </authorList>
    </citation>
    <scope>NUCLEOTIDE SEQUENCE</scope>
    <source>
        <strain evidence="3">CBS 480.64</strain>
    </source>
</reference>
<evidence type="ECO:0000313" key="3">
    <source>
        <dbReference type="EMBL" id="KAF2857988.1"/>
    </source>
</evidence>
<feature type="domain" description="BRCT" evidence="2">
    <location>
        <begin position="309"/>
        <end position="399"/>
    </location>
</feature>
<dbReference type="InterPro" id="IPR036420">
    <property type="entry name" value="BRCT_dom_sf"/>
</dbReference>
<evidence type="ECO:0000259" key="2">
    <source>
        <dbReference type="PROSITE" id="PS50172"/>
    </source>
</evidence>
<dbReference type="PANTHER" id="PTHR47667">
    <property type="entry name" value="REGULATOR OF TY1 TRANSPOSITION PROTEIN 107"/>
    <property type="match status" value="1"/>
</dbReference>
<feature type="domain" description="BRCT" evidence="2">
    <location>
        <begin position="177"/>
        <end position="267"/>
    </location>
</feature>
<feature type="compositionally biased region" description="Basic and acidic residues" evidence="1">
    <location>
        <begin position="562"/>
        <end position="579"/>
    </location>
</feature>
<feature type="domain" description="BRCT" evidence="2">
    <location>
        <begin position="827"/>
        <end position="952"/>
    </location>
</feature>
<dbReference type="OrthoDB" id="342264at2759"/>
<keyword evidence="4" id="KW-1185">Reference proteome</keyword>
<dbReference type="InterPro" id="IPR053036">
    <property type="entry name" value="CellCycle_DNARepair_Reg"/>
</dbReference>
<feature type="compositionally biased region" description="Polar residues" evidence="1">
    <location>
        <begin position="603"/>
        <end position="625"/>
    </location>
</feature>
<feature type="domain" description="BRCT" evidence="2">
    <location>
        <begin position="411"/>
        <end position="483"/>
    </location>
</feature>
<evidence type="ECO:0000256" key="1">
    <source>
        <dbReference type="SAM" id="MobiDB-lite"/>
    </source>
</evidence>
<dbReference type="InterPro" id="IPR001357">
    <property type="entry name" value="BRCT_dom"/>
</dbReference>
<dbReference type="CDD" id="cd18438">
    <property type="entry name" value="BRCT_BRC1_like_rpt4"/>
    <property type="match status" value="1"/>
</dbReference>
<dbReference type="GO" id="GO:0005634">
    <property type="term" value="C:nucleus"/>
    <property type="evidence" value="ECO:0007669"/>
    <property type="project" value="TreeGrafter"/>
</dbReference>
<feature type="region of interest" description="Disordered" evidence="1">
    <location>
        <begin position="562"/>
        <end position="632"/>
    </location>
</feature>
<protein>
    <recommendedName>
        <fullName evidence="2">BRCT domain-containing protein</fullName>
    </recommendedName>
</protein>
<dbReference type="PANTHER" id="PTHR47667:SF1">
    <property type="entry name" value="REGULATOR OF TY1 TRANSPOSITION PROTEIN 107"/>
    <property type="match status" value="1"/>
</dbReference>
<feature type="domain" description="BRCT" evidence="2">
    <location>
        <begin position="80"/>
        <end position="176"/>
    </location>
</feature>
<dbReference type="Proteomes" id="UP000799421">
    <property type="component" value="Unassembled WGS sequence"/>
</dbReference>
<dbReference type="AlphaFoldDB" id="A0A6A7BU06"/>
<dbReference type="PROSITE" id="PS50172">
    <property type="entry name" value="BRCT"/>
    <property type="match status" value="5"/>
</dbReference>
<gene>
    <name evidence="3" type="ORF">K470DRAFT_252206</name>
</gene>
<dbReference type="CDD" id="cd18436">
    <property type="entry name" value="BRCT_BRC1_like_rpt2"/>
    <property type="match status" value="1"/>
</dbReference>
<dbReference type="SUPFAM" id="SSF52113">
    <property type="entry name" value="BRCT domain"/>
    <property type="match status" value="4"/>
</dbReference>
<name>A0A6A7BU06_9PEZI</name>
<dbReference type="SMART" id="SM00292">
    <property type="entry name" value="BRCT"/>
    <property type="match status" value="5"/>
</dbReference>
<dbReference type="FunFam" id="3.40.50.10190:FF:000048">
    <property type="entry name" value="DNA repair protein Rtt107"/>
    <property type="match status" value="1"/>
</dbReference>
<dbReference type="EMBL" id="MU006021">
    <property type="protein sequence ID" value="KAF2857988.1"/>
    <property type="molecule type" value="Genomic_DNA"/>
</dbReference>
<dbReference type="Gene3D" id="3.40.50.10190">
    <property type="entry name" value="BRCT domain"/>
    <property type="match status" value="5"/>
</dbReference>
<organism evidence="3 4">
    <name type="scientific">Piedraia hortae CBS 480.64</name>
    <dbReference type="NCBI Taxonomy" id="1314780"/>
    <lineage>
        <taxon>Eukaryota</taxon>
        <taxon>Fungi</taxon>
        <taxon>Dikarya</taxon>
        <taxon>Ascomycota</taxon>
        <taxon>Pezizomycotina</taxon>
        <taxon>Dothideomycetes</taxon>
        <taxon>Dothideomycetidae</taxon>
        <taxon>Capnodiales</taxon>
        <taxon>Piedraiaceae</taxon>
        <taxon>Piedraia</taxon>
    </lineage>
</organism>
<proteinExistence type="predicted"/>